<evidence type="ECO:0000313" key="3">
    <source>
        <dbReference type="Proteomes" id="UP000286510"/>
    </source>
</evidence>
<dbReference type="AlphaFoldDB" id="A0A418EDW5"/>
<evidence type="ECO:0000313" key="2">
    <source>
        <dbReference type="EMBL" id="RHZ11860.1"/>
    </source>
</evidence>
<comment type="caution">
    <text evidence="2">The sequence shown here is derived from an EMBL/GenBank/DDBJ whole genome shotgun (WGS) entry which is preliminary data.</text>
</comment>
<gene>
    <name evidence="2" type="ORF">DYB26_008197</name>
</gene>
<keyword evidence="1" id="KW-1133">Transmembrane helix</keyword>
<evidence type="ECO:0000256" key="1">
    <source>
        <dbReference type="SAM" id="Phobius"/>
    </source>
</evidence>
<accession>A0A418EDW5</accession>
<sequence>MYITGTIFAASVVATVYILLARGHIEGRNMFKLNRVAGIVYMGRPLLLLRSMAAMSVLSTATLELEQSSSGVLTYFTATSTRPLTVVGAVKMFLAAGEVSWFTFVLNDMFMVVTRQYTSPYAFKSSLIVWMASGVLSFASPVQDIATLRRDCMIRAVDFDMSCSAGTIEIGQWRRVAVLMALCVTWSGVCYAYERIRHPLLSVTEHVYYLDKASAALNGMLVVQVRATFYVLDVKSWRRFTIDVPGELRLSHTDPRAKELNVALPLTP</sequence>
<organism evidence="2 3">
    <name type="scientific">Aphanomyces astaci</name>
    <name type="common">Crayfish plague agent</name>
    <dbReference type="NCBI Taxonomy" id="112090"/>
    <lineage>
        <taxon>Eukaryota</taxon>
        <taxon>Sar</taxon>
        <taxon>Stramenopiles</taxon>
        <taxon>Oomycota</taxon>
        <taxon>Saprolegniomycetes</taxon>
        <taxon>Saprolegniales</taxon>
        <taxon>Verrucalvaceae</taxon>
        <taxon>Aphanomyces</taxon>
    </lineage>
</organism>
<feature type="transmembrane region" description="Helical" evidence="1">
    <location>
        <begin position="83"/>
        <end position="106"/>
    </location>
</feature>
<proteinExistence type="predicted"/>
<dbReference type="Proteomes" id="UP000286510">
    <property type="component" value="Unassembled WGS sequence"/>
</dbReference>
<name>A0A418EDW5_APHAT</name>
<reference evidence="2 3" key="1">
    <citation type="submission" date="2018-08" db="EMBL/GenBank/DDBJ databases">
        <title>Aphanomyces genome sequencing and annotation.</title>
        <authorList>
            <person name="Minardi D."/>
            <person name="Oidtmann B."/>
            <person name="Van Der Giezen M."/>
            <person name="Studholme D.J."/>
        </authorList>
    </citation>
    <scope>NUCLEOTIDE SEQUENCE [LARGE SCALE GENOMIC DNA]</scope>
    <source>
        <strain evidence="2 3">FDL457</strain>
    </source>
</reference>
<dbReference type="EMBL" id="QUTF01014719">
    <property type="protein sequence ID" value="RHZ11860.1"/>
    <property type="molecule type" value="Genomic_DNA"/>
</dbReference>
<feature type="transmembrane region" description="Helical" evidence="1">
    <location>
        <begin position="6"/>
        <end position="25"/>
    </location>
</feature>
<keyword evidence="1" id="KW-0812">Transmembrane</keyword>
<keyword evidence="1" id="KW-0472">Membrane</keyword>
<protein>
    <submittedName>
        <fullName evidence="2">Uncharacterized protein</fullName>
    </submittedName>
</protein>